<organism evidence="2 3">
    <name type="scientific">Hymenobacter cellulosivorans</name>
    <dbReference type="NCBI Taxonomy" id="2932249"/>
    <lineage>
        <taxon>Bacteria</taxon>
        <taxon>Pseudomonadati</taxon>
        <taxon>Bacteroidota</taxon>
        <taxon>Cytophagia</taxon>
        <taxon>Cytophagales</taxon>
        <taxon>Hymenobacteraceae</taxon>
        <taxon>Hymenobacter</taxon>
    </lineage>
</organism>
<protein>
    <submittedName>
        <fullName evidence="2">T9SS type A sorting domain-containing protein</fullName>
    </submittedName>
</protein>
<evidence type="ECO:0000313" key="2">
    <source>
        <dbReference type="EMBL" id="UOQ55598.1"/>
    </source>
</evidence>
<dbReference type="EMBL" id="CP095049">
    <property type="protein sequence ID" value="UOQ55598.1"/>
    <property type="molecule type" value="Genomic_DNA"/>
</dbReference>
<feature type="domain" description="Secretion system C-terminal sorting" evidence="1">
    <location>
        <begin position="238"/>
        <end position="309"/>
    </location>
</feature>
<dbReference type="Proteomes" id="UP000831785">
    <property type="component" value="Chromosome"/>
</dbReference>
<evidence type="ECO:0000259" key="1">
    <source>
        <dbReference type="Pfam" id="PF18962"/>
    </source>
</evidence>
<dbReference type="InterPro" id="IPR013783">
    <property type="entry name" value="Ig-like_fold"/>
</dbReference>
<dbReference type="InterPro" id="IPR026444">
    <property type="entry name" value="Secre_tail"/>
</dbReference>
<dbReference type="Pfam" id="PF18962">
    <property type="entry name" value="Por_Secre_tail"/>
    <property type="match status" value="1"/>
</dbReference>
<keyword evidence="3" id="KW-1185">Reference proteome</keyword>
<gene>
    <name evidence="2" type="ORF">MUN80_12755</name>
</gene>
<evidence type="ECO:0000313" key="3">
    <source>
        <dbReference type="Proteomes" id="UP000831785"/>
    </source>
</evidence>
<dbReference type="NCBIfam" id="TIGR04183">
    <property type="entry name" value="Por_Secre_tail"/>
    <property type="match status" value="1"/>
</dbReference>
<accession>A0ABY4FFX7</accession>
<sequence length="311" mass="31651">MRALSPIPTTTSHVLDSVASWWSHAIILLSLLMMARAMRAQALDSDHVAFSESAGGSTAPAFAGALFAYDGGSRCAGTVGQLVPAWANGAQAGTFSASPAGLSINPTTGVVDLARSRAGAYTITNHLTASGTTGLSASTFLVLHTLPSPILTASGPTTFGNGGAVTLTASGGTEGATYQFFNNGQLIREATSNTYTATTSGSYTVLVINPGSCVAASAAVPVRVTPAAAKTAPELSIAPNPTPAHFTIYTGASSAAARISVRNSRGEEVQTGQVPAGVRSYDVDLSRLAPDTYILQVTTATGSVMRRVVRE</sequence>
<dbReference type="Gene3D" id="2.60.40.10">
    <property type="entry name" value="Immunoglobulins"/>
    <property type="match status" value="1"/>
</dbReference>
<reference evidence="2 3" key="1">
    <citation type="submission" date="2022-04" db="EMBL/GenBank/DDBJ databases">
        <title>Hymenobacter sp. isolated from the air.</title>
        <authorList>
            <person name="Won M."/>
            <person name="Lee C.-M."/>
            <person name="Woen H.-Y."/>
            <person name="Kwon S.-W."/>
        </authorList>
    </citation>
    <scope>NUCLEOTIDE SEQUENCE [LARGE SCALE GENOMIC DNA]</scope>
    <source>
        <strain evidence="3">5116 S-27</strain>
    </source>
</reference>
<dbReference type="RefSeq" id="WP_244724742.1">
    <property type="nucleotide sequence ID" value="NZ_CP095049.1"/>
</dbReference>
<proteinExistence type="predicted"/>
<name>A0ABY4FFX7_9BACT</name>